<dbReference type="Proteomes" id="UP000087766">
    <property type="component" value="Unplaced"/>
</dbReference>
<evidence type="ECO:0000313" key="4">
    <source>
        <dbReference type="RefSeq" id="XP_022633762.1"/>
    </source>
</evidence>
<keyword evidence="3" id="KW-1185">Reference proteome</keyword>
<keyword evidence="1" id="KW-0472">Membrane</keyword>
<accession>A0A3Q0EU92</accession>
<dbReference type="SUPFAM" id="SSF51445">
    <property type="entry name" value="(Trans)glycosidases"/>
    <property type="match status" value="1"/>
</dbReference>
<gene>
    <name evidence="4" type="primary">LOC106754690</name>
</gene>
<reference evidence="4" key="1">
    <citation type="submission" date="2025-08" db="UniProtKB">
        <authorList>
            <consortium name="RefSeq"/>
        </authorList>
    </citation>
    <scope>IDENTIFICATION</scope>
    <source>
        <tissue evidence="4">Leaf</tissue>
    </source>
</reference>
<feature type="domain" description="GH18" evidence="2">
    <location>
        <begin position="49"/>
        <end position="362"/>
    </location>
</feature>
<dbReference type="RefSeq" id="XP_022633762.1">
    <property type="nucleotide sequence ID" value="XM_022778041.1"/>
</dbReference>
<evidence type="ECO:0000259" key="2">
    <source>
        <dbReference type="PROSITE" id="PS51910"/>
    </source>
</evidence>
<sequence>MATLTNQYFLQHFSILIIIKRASNLIVFCTFFLTLFSFKYQSFGDNPSWVKVGYYYSDNEVSTSDIKATLFTHLLCAFAFINTTIYNIFINSSEEQKFYTFTSTVKLQNPSVSTLLSIQGGTEDFLVFTSMLNRSSYMKLFIDSYIRTVRFYGFHGIDLTGAEPSSEVANFGTLLKEWHAAITSEAINSTKPELLLVMVSYYLKALDSLSYPFESMQENLDWVHFMSYDYYLPKVANSTIFHAALYGSSDWDNTDSGIREWRRRGFSSKKLLIGLPYHGYAWKLVTPAANSGVGTPASGPTITMDGSVGYKFIKSYIKSFGNGVVSRYNASFVMNQFTVASITWVNFDDVEVSREVSITVTV</sequence>
<dbReference type="OrthoDB" id="73875at2759"/>
<feature type="transmembrane region" description="Helical" evidence="1">
    <location>
        <begin position="70"/>
        <end position="89"/>
    </location>
</feature>
<evidence type="ECO:0000256" key="1">
    <source>
        <dbReference type="SAM" id="Phobius"/>
    </source>
</evidence>
<dbReference type="SMART" id="SM00636">
    <property type="entry name" value="Glyco_18"/>
    <property type="match status" value="1"/>
</dbReference>
<keyword evidence="1" id="KW-0812">Transmembrane</keyword>
<proteinExistence type="predicted"/>
<dbReference type="AlphaFoldDB" id="A0A3Q0EU92"/>
<keyword evidence="1" id="KW-1133">Transmembrane helix</keyword>
<dbReference type="PANTHER" id="PTHR11177">
    <property type="entry name" value="CHITINASE"/>
    <property type="match status" value="1"/>
</dbReference>
<dbReference type="GO" id="GO:0008061">
    <property type="term" value="F:chitin binding"/>
    <property type="evidence" value="ECO:0007669"/>
    <property type="project" value="InterPro"/>
</dbReference>
<dbReference type="InterPro" id="IPR050314">
    <property type="entry name" value="Glycosyl_Hydrlase_18"/>
</dbReference>
<dbReference type="Gene3D" id="3.20.20.80">
    <property type="entry name" value="Glycosidases"/>
    <property type="match status" value="1"/>
</dbReference>
<dbReference type="GO" id="GO:0006032">
    <property type="term" value="P:chitin catabolic process"/>
    <property type="evidence" value="ECO:0007669"/>
    <property type="project" value="TreeGrafter"/>
</dbReference>
<dbReference type="InterPro" id="IPR029070">
    <property type="entry name" value="Chitinase_insertion_sf"/>
</dbReference>
<dbReference type="PROSITE" id="PS51910">
    <property type="entry name" value="GH18_2"/>
    <property type="match status" value="1"/>
</dbReference>
<dbReference type="GeneID" id="106754690"/>
<dbReference type="GO" id="GO:0005576">
    <property type="term" value="C:extracellular region"/>
    <property type="evidence" value="ECO:0007669"/>
    <property type="project" value="TreeGrafter"/>
</dbReference>
<dbReference type="GO" id="GO:0005975">
    <property type="term" value="P:carbohydrate metabolic process"/>
    <property type="evidence" value="ECO:0007669"/>
    <property type="project" value="InterPro"/>
</dbReference>
<dbReference type="InterPro" id="IPR011583">
    <property type="entry name" value="Chitinase_II/V-like_cat"/>
</dbReference>
<protein>
    <submittedName>
        <fullName evidence="4">Probable endochitinase</fullName>
    </submittedName>
</protein>
<dbReference type="InterPro" id="IPR017853">
    <property type="entry name" value="GH"/>
</dbReference>
<dbReference type="Gene3D" id="3.10.50.10">
    <property type="match status" value="1"/>
</dbReference>
<dbReference type="Pfam" id="PF00704">
    <property type="entry name" value="Glyco_hydro_18"/>
    <property type="match status" value="1"/>
</dbReference>
<dbReference type="PANTHER" id="PTHR11177:SF369">
    <property type="entry name" value="CLASS V CHITINASE-LIKE"/>
    <property type="match status" value="1"/>
</dbReference>
<organism evidence="3 4">
    <name type="scientific">Vigna radiata var. radiata</name>
    <name type="common">Mung bean</name>
    <name type="synonym">Phaseolus aureus</name>
    <dbReference type="NCBI Taxonomy" id="3916"/>
    <lineage>
        <taxon>Eukaryota</taxon>
        <taxon>Viridiplantae</taxon>
        <taxon>Streptophyta</taxon>
        <taxon>Embryophyta</taxon>
        <taxon>Tracheophyta</taxon>
        <taxon>Spermatophyta</taxon>
        <taxon>Magnoliopsida</taxon>
        <taxon>eudicotyledons</taxon>
        <taxon>Gunneridae</taxon>
        <taxon>Pentapetalae</taxon>
        <taxon>rosids</taxon>
        <taxon>fabids</taxon>
        <taxon>Fabales</taxon>
        <taxon>Fabaceae</taxon>
        <taxon>Papilionoideae</taxon>
        <taxon>50 kb inversion clade</taxon>
        <taxon>NPAAA clade</taxon>
        <taxon>indigoferoid/millettioid clade</taxon>
        <taxon>Phaseoleae</taxon>
        <taxon>Vigna</taxon>
    </lineage>
</organism>
<dbReference type="KEGG" id="vra:106754690"/>
<dbReference type="InterPro" id="IPR001223">
    <property type="entry name" value="Glyco_hydro18_cat"/>
</dbReference>
<dbReference type="GO" id="GO:0004568">
    <property type="term" value="F:chitinase activity"/>
    <property type="evidence" value="ECO:0007669"/>
    <property type="project" value="TreeGrafter"/>
</dbReference>
<evidence type="ECO:0000313" key="3">
    <source>
        <dbReference type="Proteomes" id="UP000087766"/>
    </source>
</evidence>
<name>A0A3Q0EU92_VIGRR</name>
<feature type="transmembrane region" description="Helical" evidence="1">
    <location>
        <begin position="21"/>
        <end position="40"/>
    </location>
</feature>
<dbReference type="STRING" id="3916.A0A3Q0EU92"/>